<protein>
    <submittedName>
        <fullName evidence="2">Uncharacterized protein LOC101239600 isoform X2</fullName>
    </submittedName>
</protein>
<reference evidence="2" key="1">
    <citation type="submission" date="2025-08" db="UniProtKB">
        <authorList>
            <consortium name="RefSeq"/>
        </authorList>
    </citation>
    <scope>IDENTIFICATION</scope>
</reference>
<accession>A0ABM4D7I0</accession>
<gene>
    <name evidence="2" type="primary">LOC101239600</name>
</gene>
<evidence type="ECO:0000313" key="1">
    <source>
        <dbReference type="Proteomes" id="UP001652625"/>
    </source>
</evidence>
<dbReference type="Proteomes" id="UP001652625">
    <property type="component" value="Chromosome 12"/>
</dbReference>
<proteinExistence type="predicted"/>
<organism evidence="1 2">
    <name type="scientific">Hydra vulgaris</name>
    <name type="common">Hydra</name>
    <name type="synonym">Hydra attenuata</name>
    <dbReference type="NCBI Taxonomy" id="6087"/>
    <lineage>
        <taxon>Eukaryota</taxon>
        <taxon>Metazoa</taxon>
        <taxon>Cnidaria</taxon>
        <taxon>Hydrozoa</taxon>
        <taxon>Hydroidolina</taxon>
        <taxon>Anthoathecata</taxon>
        <taxon>Aplanulata</taxon>
        <taxon>Hydridae</taxon>
        <taxon>Hydra</taxon>
    </lineage>
</organism>
<dbReference type="RefSeq" id="XP_065670272.1">
    <property type="nucleotide sequence ID" value="XM_065814200.1"/>
</dbReference>
<keyword evidence="1" id="KW-1185">Reference proteome</keyword>
<sequence length="160" mass="19161">MVLARHVVRVFNRTRSYFPTGKLIYGFSQKKGHQLIPTTLSRLEHSYQVGEEGPKPKNWFMKVLDTITFQEEEKIVSEEEMKVRKELLEKIQACYYKKPPEVPGIKLYNETFEMLMKYNDWRGVEQLLELAEREGVHLEDEMMDKLDDYLSNVKEKKRIW</sequence>
<evidence type="ECO:0000313" key="2">
    <source>
        <dbReference type="RefSeq" id="XP_065670272.1"/>
    </source>
</evidence>
<name>A0ABM4D7I0_HYDVU</name>
<dbReference type="GeneID" id="101239600"/>